<dbReference type="EMBL" id="FOLY01000003">
    <property type="protein sequence ID" value="SFC48639.1"/>
    <property type="molecule type" value="Genomic_DNA"/>
</dbReference>
<name>A0A1I1JJ47_9GAMM</name>
<accession>A0A1I1JJ47</accession>
<evidence type="ECO:0000313" key="1">
    <source>
        <dbReference type="EMBL" id="SFC48639.1"/>
    </source>
</evidence>
<sequence length="113" mass="13047">MWIFGKLKAGKALTRIVSLIEEVEYNRKPPSEGHGTYLSEERGAQIERDIYQHSDVLRKFPRHVVTEKLLKNVRIAQRFGDNQRIEASAKALDFLVEEGIALDLDTFEKSFSR</sequence>
<evidence type="ECO:0000313" key="2">
    <source>
        <dbReference type="Proteomes" id="UP000199046"/>
    </source>
</evidence>
<dbReference type="AlphaFoldDB" id="A0A1I1JJ47"/>
<organism evidence="1 2">
    <name type="scientific">Kushneria avicenniae</name>
    <dbReference type="NCBI Taxonomy" id="402385"/>
    <lineage>
        <taxon>Bacteria</taxon>
        <taxon>Pseudomonadati</taxon>
        <taxon>Pseudomonadota</taxon>
        <taxon>Gammaproteobacteria</taxon>
        <taxon>Oceanospirillales</taxon>
        <taxon>Halomonadaceae</taxon>
        <taxon>Kushneria</taxon>
    </lineage>
</organism>
<keyword evidence="2" id="KW-1185">Reference proteome</keyword>
<dbReference type="OrthoDB" id="133471at135619"/>
<dbReference type="Proteomes" id="UP000199046">
    <property type="component" value="Unassembled WGS sequence"/>
</dbReference>
<dbReference type="RefSeq" id="WP_090132706.1">
    <property type="nucleotide sequence ID" value="NZ_FOLY01000003.1"/>
</dbReference>
<gene>
    <name evidence="1" type="ORF">SAMN05421848_1598</name>
</gene>
<protein>
    <submittedName>
        <fullName evidence="1">Uncharacterized protein</fullName>
    </submittedName>
</protein>
<reference evidence="2" key="1">
    <citation type="submission" date="2016-10" db="EMBL/GenBank/DDBJ databases">
        <authorList>
            <person name="Varghese N."/>
            <person name="Submissions S."/>
        </authorList>
    </citation>
    <scope>NUCLEOTIDE SEQUENCE [LARGE SCALE GENOMIC DNA]</scope>
    <source>
        <strain evidence="2">DSM 23439</strain>
    </source>
</reference>
<proteinExistence type="predicted"/>